<dbReference type="GO" id="GO:0005576">
    <property type="term" value="C:extracellular region"/>
    <property type="evidence" value="ECO:0007669"/>
    <property type="project" value="UniProtKB-SubCell"/>
</dbReference>
<dbReference type="InterPro" id="IPR044846">
    <property type="entry name" value="GH10"/>
</dbReference>
<keyword evidence="5" id="KW-0964">Secreted</keyword>
<evidence type="ECO:0000259" key="13">
    <source>
        <dbReference type="PROSITE" id="PS51760"/>
    </source>
</evidence>
<keyword evidence="15" id="KW-1185">Reference proteome</keyword>
<dbReference type="AlphaFoldDB" id="A0AAN6SS12"/>
<dbReference type="PANTHER" id="PTHR31490">
    <property type="entry name" value="GLYCOSYL HYDROLASE"/>
    <property type="match status" value="1"/>
</dbReference>
<proteinExistence type="inferred from homology"/>
<dbReference type="SMART" id="SM00633">
    <property type="entry name" value="Glyco_10"/>
    <property type="match status" value="1"/>
</dbReference>
<dbReference type="Proteomes" id="UP001303115">
    <property type="component" value="Unassembled WGS sequence"/>
</dbReference>
<organism evidence="14 15">
    <name type="scientific">Parachaetomium inaequale</name>
    <dbReference type="NCBI Taxonomy" id="2588326"/>
    <lineage>
        <taxon>Eukaryota</taxon>
        <taxon>Fungi</taxon>
        <taxon>Dikarya</taxon>
        <taxon>Ascomycota</taxon>
        <taxon>Pezizomycotina</taxon>
        <taxon>Sordariomycetes</taxon>
        <taxon>Sordariomycetidae</taxon>
        <taxon>Sordariales</taxon>
        <taxon>Chaetomiaceae</taxon>
        <taxon>Parachaetomium</taxon>
    </lineage>
</organism>
<evidence type="ECO:0000256" key="9">
    <source>
        <dbReference type="ARBA" id="ARBA00023295"/>
    </source>
</evidence>
<dbReference type="SUPFAM" id="SSF51445">
    <property type="entry name" value="(Trans)glycosidases"/>
    <property type="match status" value="1"/>
</dbReference>
<keyword evidence="6" id="KW-0858">Xylan degradation</keyword>
<sequence length="409" mass="43682">MARLTRTLLLASGLASSAAAQNQTSQGLHSLMVAAGKLYFGTAMETNNFNDAAYQAISTNKNEFGMFTPENSQKWEVTEPKQGQFSFTQADQVLEKVKSNGQLFRCHTLTWHSQLPSFVSAGTWTPETLTAVMTAHITTVMEHYAGQCYAWDVVNEALNEDGTFRESVFLTTLGESYIPLSFTLAAAADPAGTTKLYYNDFNLEISSAKADGALKIVQLIQAAGAKIDGVGFQAHLNVGQTPSRAELGATLGRFTALGVEVAYTELDVAHGSLPASDADNEQQAVDYVAAVGSCLDVEGCVGVTVWQFTDVYSWVPSTFPGKGEACLYTEDYQKKPAYEAVLALLQEAAAAAKGAGSGAGNGGRGGAGGGVGGGIRSRLPRVSMGRLWLWADWLGWFCRLWLLCLSFKG</sequence>
<evidence type="ECO:0000256" key="11">
    <source>
        <dbReference type="RuleBase" id="RU361174"/>
    </source>
</evidence>
<evidence type="ECO:0000256" key="7">
    <source>
        <dbReference type="ARBA" id="ARBA00022801"/>
    </source>
</evidence>
<name>A0AAN6SS12_9PEZI</name>
<evidence type="ECO:0000256" key="4">
    <source>
        <dbReference type="ARBA" id="ARBA00007495"/>
    </source>
</evidence>
<gene>
    <name evidence="14" type="ORF">C8A01DRAFT_46431</name>
</gene>
<keyword evidence="9 11" id="KW-0326">Glycosidase</keyword>
<comment type="subcellular location">
    <subcellularLocation>
        <location evidence="2">Secreted</location>
    </subcellularLocation>
</comment>
<dbReference type="GO" id="GO:0045493">
    <property type="term" value="P:xylan catabolic process"/>
    <property type="evidence" value="ECO:0007669"/>
    <property type="project" value="UniProtKB-KW"/>
</dbReference>
<protein>
    <recommendedName>
        <fullName evidence="11">Beta-xylanase</fullName>
        <ecNumber evidence="11">3.2.1.8</ecNumber>
    </recommendedName>
</protein>
<evidence type="ECO:0000256" key="5">
    <source>
        <dbReference type="ARBA" id="ARBA00022525"/>
    </source>
</evidence>
<evidence type="ECO:0000256" key="10">
    <source>
        <dbReference type="ARBA" id="ARBA00023326"/>
    </source>
</evidence>
<evidence type="ECO:0000256" key="8">
    <source>
        <dbReference type="ARBA" id="ARBA00023277"/>
    </source>
</evidence>
<comment type="caution">
    <text evidence="14">The sequence shown here is derived from an EMBL/GenBank/DDBJ whole genome shotgun (WGS) entry which is preliminary data.</text>
</comment>
<dbReference type="GO" id="GO:0031176">
    <property type="term" value="F:endo-1,4-beta-xylanase activity"/>
    <property type="evidence" value="ECO:0007669"/>
    <property type="project" value="UniProtKB-EC"/>
</dbReference>
<dbReference type="InterPro" id="IPR017853">
    <property type="entry name" value="GH"/>
</dbReference>
<keyword evidence="7 11" id="KW-0378">Hydrolase</keyword>
<dbReference type="InterPro" id="IPR001000">
    <property type="entry name" value="GH10_dom"/>
</dbReference>
<accession>A0AAN6SS12</accession>
<evidence type="ECO:0000256" key="2">
    <source>
        <dbReference type="ARBA" id="ARBA00004613"/>
    </source>
</evidence>
<reference evidence="15" key="1">
    <citation type="journal article" date="2023" name="Mol. Phylogenet. Evol.">
        <title>Genome-scale phylogeny and comparative genomics of the fungal order Sordariales.</title>
        <authorList>
            <person name="Hensen N."/>
            <person name="Bonometti L."/>
            <person name="Westerberg I."/>
            <person name="Brannstrom I.O."/>
            <person name="Guillou S."/>
            <person name="Cros-Aarteil S."/>
            <person name="Calhoun S."/>
            <person name="Haridas S."/>
            <person name="Kuo A."/>
            <person name="Mondo S."/>
            <person name="Pangilinan J."/>
            <person name="Riley R."/>
            <person name="LaButti K."/>
            <person name="Andreopoulos B."/>
            <person name="Lipzen A."/>
            <person name="Chen C."/>
            <person name="Yan M."/>
            <person name="Daum C."/>
            <person name="Ng V."/>
            <person name="Clum A."/>
            <person name="Steindorff A."/>
            <person name="Ohm R.A."/>
            <person name="Martin F."/>
            <person name="Silar P."/>
            <person name="Natvig D.O."/>
            <person name="Lalanne C."/>
            <person name="Gautier V."/>
            <person name="Ament-Velasquez S.L."/>
            <person name="Kruys A."/>
            <person name="Hutchinson M.I."/>
            <person name="Powell A.J."/>
            <person name="Barry K."/>
            <person name="Miller A.N."/>
            <person name="Grigoriev I.V."/>
            <person name="Debuchy R."/>
            <person name="Gladieux P."/>
            <person name="Hiltunen Thoren M."/>
            <person name="Johannesson H."/>
        </authorList>
    </citation>
    <scope>NUCLEOTIDE SEQUENCE [LARGE SCALE GENOMIC DNA]</scope>
    <source>
        <strain evidence="15">CBS 284.82</strain>
    </source>
</reference>
<evidence type="ECO:0000313" key="14">
    <source>
        <dbReference type="EMBL" id="KAK4040190.1"/>
    </source>
</evidence>
<evidence type="ECO:0000256" key="6">
    <source>
        <dbReference type="ARBA" id="ARBA00022651"/>
    </source>
</evidence>
<keyword evidence="8 11" id="KW-0119">Carbohydrate metabolism</keyword>
<dbReference type="Pfam" id="PF00331">
    <property type="entry name" value="Glyco_hydro_10"/>
    <property type="match status" value="1"/>
</dbReference>
<dbReference type="PRINTS" id="PR00134">
    <property type="entry name" value="GLHYDRLASE10"/>
</dbReference>
<dbReference type="Gene3D" id="3.20.20.80">
    <property type="entry name" value="Glycosidases"/>
    <property type="match status" value="1"/>
</dbReference>
<dbReference type="EMBL" id="MU854382">
    <property type="protein sequence ID" value="KAK4040190.1"/>
    <property type="molecule type" value="Genomic_DNA"/>
</dbReference>
<comment type="catalytic activity">
    <reaction evidence="1 11">
        <text>Endohydrolysis of (1-&gt;4)-beta-D-xylosidic linkages in xylans.</text>
        <dbReference type="EC" id="3.2.1.8"/>
    </reaction>
</comment>
<evidence type="ECO:0000256" key="12">
    <source>
        <dbReference type="SAM" id="SignalP"/>
    </source>
</evidence>
<comment type="similarity">
    <text evidence="4 11">Belongs to the glycosyl hydrolase 10 (cellulase F) family.</text>
</comment>
<dbReference type="PANTHER" id="PTHR31490:SF35">
    <property type="entry name" value="ENDO-1,4-BETA-XYLANASE"/>
    <property type="match status" value="1"/>
</dbReference>
<dbReference type="EC" id="3.2.1.8" evidence="11"/>
<feature type="domain" description="GH10" evidence="13">
    <location>
        <begin position="25"/>
        <end position="344"/>
    </location>
</feature>
<dbReference type="PROSITE" id="PS51760">
    <property type="entry name" value="GH10_2"/>
    <property type="match status" value="1"/>
</dbReference>
<feature type="chain" id="PRO_5043039812" description="Beta-xylanase" evidence="12">
    <location>
        <begin position="21"/>
        <end position="409"/>
    </location>
</feature>
<keyword evidence="12" id="KW-0732">Signal</keyword>
<keyword evidence="10 11" id="KW-0624">Polysaccharide degradation</keyword>
<comment type="pathway">
    <text evidence="3">Glycan degradation; xylan degradation.</text>
</comment>
<feature type="signal peptide" evidence="12">
    <location>
        <begin position="1"/>
        <end position="20"/>
    </location>
</feature>
<evidence type="ECO:0000256" key="1">
    <source>
        <dbReference type="ARBA" id="ARBA00000681"/>
    </source>
</evidence>
<evidence type="ECO:0000313" key="15">
    <source>
        <dbReference type="Proteomes" id="UP001303115"/>
    </source>
</evidence>
<evidence type="ECO:0000256" key="3">
    <source>
        <dbReference type="ARBA" id="ARBA00004851"/>
    </source>
</evidence>